<evidence type="ECO:0000256" key="4">
    <source>
        <dbReference type="ARBA" id="ARBA00022807"/>
    </source>
</evidence>
<keyword evidence="2" id="KW-0645">Protease</keyword>
<gene>
    <name evidence="7" type="ORF">BB561_003168</name>
</gene>
<dbReference type="Proteomes" id="UP000245383">
    <property type="component" value="Unassembled WGS sequence"/>
</dbReference>
<keyword evidence="4" id="KW-0788">Thiol protease</keyword>
<dbReference type="InterPro" id="IPR051297">
    <property type="entry name" value="PalB/RIM13"/>
</dbReference>
<dbReference type="PANTHER" id="PTHR46143">
    <property type="entry name" value="CALPAIN-7"/>
    <property type="match status" value="1"/>
</dbReference>
<comment type="caution">
    <text evidence="5">Lacks conserved residue(s) required for the propagation of feature annotation.</text>
</comment>
<dbReference type="InterPro" id="IPR001300">
    <property type="entry name" value="Peptidase_C2_calpain_cat"/>
</dbReference>
<dbReference type="PROSITE" id="PS50203">
    <property type="entry name" value="CALPAIN_CAT"/>
    <property type="match status" value="1"/>
</dbReference>
<accession>A0A2T9YMP0</accession>
<feature type="domain" description="Calpain catalytic" evidence="6">
    <location>
        <begin position="18"/>
        <end position="140"/>
    </location>
</feature>
<comment type="similarity">
    <text evidence="1">Belongs to the peptidase C2 family. PalB/RIM13 subfamily.</text>
</comment>
<sequence length="541" mass="61487">MGGYGFPGSNSSVDLHHNIDLTWKKIYNGFTSGNLLVSIATGELSRTKRLELGLVSSHAYAILDVYEDSNLRMLKVKNPWGQLSWKSRCGPLDKEFWTDEMCIKLKHDFNSNYLNNNGVFWIDYQSAIENFEAFHLNWNPAIFDFNDILYFNWKNSGNVEFNQNSESYDLSNNPQFNLLLKQPQQNSKVWILLSKHIISSDPNTDYIALHAYKNSAVDNKINSIVDSRNYKILQAGVAYTMSDYINSNHILLQLEISNSEDNNFTIVVLQQKQVKDLQFSLSVYSSCNFKLNEILNYDYTKSLTAKWTNRLTGGNSLCPEYLNNPQFSLKIFKSSDSANQRSSGVSSVNTIIHSGNYKSKFCSVQLKDLADDAYTILVSTFEPFLFGSFNITASFNSGFELKAIPREGSGMRHKVLNGEWLKNNAMGSINNKNYFLNPKYKIKIDSATVITARIYTIGDDPKNSINLSIFESDSNNNPMGYPVDTSGSYTNSPQGTIIQRTTLKPLEYGYLMIPSTWDSEACCKYRINFYSDYPVEVVQLN</sequence>
<evidence type="ECO:0000256" key="1">
    <source>
        <dbReference type="ARBA" id="ARBA00010193"/>
    </source>
</evidence>
<dbReference type="STRING" id="133385.A0A2T9YMP0"/>
<dbReference type="SUPFAM" id="SSF49758">
    <property type="entry name" value="Calpain large subunit, middle domain (domain III)"/>
    <property type="match status" value="3"/>
</dbReference>
<keyword evidence="3" id="KW-0378">Hydrolase</keyword>
<comment type="caution">
    <text evidence="7">The sequence shown here is derived from an EMBL/GenBank/DDBJ whole genome shotgun (WGS) entry which is preliminary data.</text>
</comment>
<keyword evidence="8" id="KW-1185">Reference proteome</keyword>
<name>A0A2T9YMP0_9FUNG</name>
<evidence type="ECO:0000256" key="3">
    <source>
        <dbReference type="ARBA" id="ARBA00022801"/>
    </source>
</evidence>
<evidence type="ECO:0000259" key="6">
    <source>
        <dbReference type="PROSITE" id="PS50203"/>
    </source>
</evidence>
<evidence type="ECO:0000256" key="5">
    <source>
        <dbReference type="PROSITE-ProRule" id="PRU00239"/>
    </source>
</evidence>
<dbReference type="AlphaFoldDB" id="A0A2T9YMP0"/>
<evidence type="ECO:0000256" key="2">
    <source>
        <dbReference type="ARBA" id="ARBA00022670"/>
    </source>
</evidence>
<protein>
    <recommendedName>
        <fullName evidence="6">Calpain catalytic domain-containing protein</fullName>
    </recommendedName>
</protein>
<dbReference type="Gene3D" id="3.90.70.10">
    <property type="entry name" value="Cysteine proteinases"/>
    <property type="match status" value="1"/>
</dbReference>
<proteinExistence type="inferred from homology"/>
<dbReference type="InterPro" id="IPR038765">
    <property type="entry name" value="Papain-like_cys_pep_sf"/>
</dbReference>
<evidence type="ECO:0000313" key="8">
    <source>
        <dbReference type="Proteomes" id="UP000245383"/>
    </source>
</evidence>
<dbReference type="PANTHER" id="PTHR46143:SF1">
    <property type="entry name" value="CALPAIN-7"/>
    <property type="match status" value="1"/>
</dbReference>
<dbReference type="GO" id="GO:0004198">
    <property type="term" value="F:calcium-dependent cysteine-type endopeptidase activity"/>
    <property type="evidence" value="ECO:0007669"/>
    <property type="project" value="InterPro"/>
</dbReference>
<dbReference type="GO" id="GO:0006508">
    <property type="term" value="P:proteolysis"/>
    <property type="evidence" value="ECO:0007669"/>
    <property type="project" value="UniProtKB-KW"/>
</dbReference>
<dbReference type="OrthoDB" id="167576at2759"/>
<dbReference type="InterPro" id="IPR036213">
    <property type="entry name" value="Calpain_III_sf"/>
</dbReference>
<organism evidence="7 8">
    <name type="scientific">Smittium simulii</name>
    <dbReference type="NCBI Taxonomy" id="133385"/>
    <lineage>
        <taxon>Eukaryota</taxon>
        <taxon>Fungi</taxon>
        <taxon>Fungi incertae sedis</taxon>
        <taxon>Zoopagomycota</taxon>
        <taxon>Kickxellomycotina</taxon>
        <taxon>Harpellomycetes</taxon>
        <taxon>Harpellales</taxon>
        <taxon>Legeriomycetaceae</taxon>
        <taxon>Smittium</taxon>
    </lineage>
</organism>
<dbReference type="Gene3D" id="2.60.120.380">
    <property type="match status" value="2"/>
</dbReference>
<dbReference type="Pfam" id="PF00648">
    <property type="entry name" value="Peptidase_C2"/>
    <property type="match status" value="1"/>
</dbReference>
<dbReference type="SUPFAM" id="SSF54001">
    <property type="entry name" value="Cysteine proteinases"/>
    <property type="match status" value="1"/>
</dbReference>
<evidence type="ECO:0000313" key="7">
    <source>
        <dbReference type="EMBL" id="PVU93602.1"/>
    </source>
</evidence>
<dbReference type="EMBL" id="MBFR01000123">
    <property type="protein sequence ID" value="PVU93602.1"/>
    <property type="molecule type" value="Genomic_DNA"/>
</dbReference>
<reference evidence="7 8" key="1">
    <citation type="journal article" date="2018" name="MBio">
        <title>Comparative Genomics Reveals the Core Gene Toolbox for the Fungus-Insect Symbiosis.</title>
        <authorList>
            <person name="Wang Y."/>
            <person name="Stata M."/>
            <person name="Wang W."/>
            <person name="Stajich J.E."/>
            <person name="White M.M."/>
            <person name="Moncalvo J.M."/>
        </authorList>
    </citation>
    <scope>NUCLEOTIDE SEQUENCE [LARGE SCALE GENOMIC DNA]</scope>
    <source>
        <strain evidence="7 8">SWE-8-4</strain>
    </source>
</reference>